<accession>A0A2N9I5F1</accession>
<comment type="similarity">
    <text evidence="2">Belongs to the Mg-chelatase subunits D/I family.</text>
</comment>
<evidence type="ECO:0000256" key="6">
    <source>
        <dbReference type="ARBA" id="ARBA00038576"/>
    </source>
</evidence>
<dbReference type="InterPro" id="IPR027417">
    <property type="entry name" value="P-loop_NTPase"/>
</dbReference>
<evidence type="ECO:0000256" key="4">
    <source>
        <dbReference type="ARBA" id="ARBA00022741"/>
    </source>
</evidence>
<dbReference type="EC" id="6.6.1.1" evidence="3"/>
<dbReference type="GO" id="GO:0015995">
    <property type="term" value="P:chlorophyll biosynthetic process"/>
    <property type="evidence" value="ECO:0007669"/>
    <property type="project" value="UniProtKB-UniPathway"/>
</dbReference>
<dbReference type="InterPro" id="IPR023213">
    <property type="entry name" value="CAT-like_dom_sf"/>
</dbReference>
<dbReference type="InterPro" id="IPR045006">
    <property type="entry name" value="CHLI-like"/>
</dbReference>
<dbReference type="FunFam" id="1.10.8.80:FF:000001">
    <property type="entry name" value="Mg-protoporphyrin IX chelatase"/>
    <property type="match status" value="1"/>
</dbReference>
<dbReference type="Gene3D" id="3.40.50.300">
    <property type="entry name" value="P-loop containing nucleotide triphosphate hydrolases"/>
    <property type="match status" value="1"/>
</dbReference>
<evidence type="ECO:0000313" key="9">
    <source>
        <dbReference type="EMBL" id="SPD19253.1"/>
    </source>
</evidence>
<evidence type="ECO:0000256" key="5">
    <source>
        <dbReference type="ARBA" id="ARBA00022840"/>
    </source>
</evidence>
<dbReference type="AlphaFoldDB" id="A0A2N9I5F1"/>
<dbReference type="InterPro" id="IPR000523">
    <property type="entry name" value="Mg_chelatse_chII-like_cat_dom"/>
</dbReference>
<proteinExistence type="inferred from homology"/>
<keyword evidence="5" id="KW-0067">ATP-binding</keyword>
<dbReference type="Pfam" id="PF17863">
    <property type="entry name" value="AAA_lid_2"/>
    <property type="match status" value="1"/>
</dbReference>
<feature type="domain" description="Magnesium chelatase ChlI-like catalytic" evidence="7">
    <location>
        <begin position="570"/>
        <end position="640"/>
    </location>
</feature>
<dbReference type="Pfam" id="PF01078">
    <property type="entry name" value="Mg_chelatase"/>
    <property type="match status" value="1"/>
</dbReference>
<evidence type="ECO:0000256" key="2">
    <source>
        <dbReference type="ARBA" id="ARBA00005799"/>
    </source>
</evidence>
<dbReference type="InterPro" id="IPR041628">
    <property type="entry name" value="ChlI/MoxR_AAA_lid"/>
</dbReference>
<gene>
    <name evidence="9" type="ORF">FSB_LOCUS47135</name>
</gene>
<dbReference type="PANTHER" id="PTHR32039">
    <property type="entry name" value="MAGNESIUM-CHELATASE SUBUNIT CHLI"/>
    <property type="match status" value="1"/>
</dbReference>
<evidence type="ECO:0000259" key="7">
    <source>
        <dbReference type="Pfam" id="PF01078"/>
    </source>
</evidence>
<keyword evidence="4" id="KW-0547">Nucleotide-binding</keyword>
<feature type="domain" description="ChlI/MoxR AAA lid" evidence="8">
    <location>
        <begin position="720"/>
        <end position="778"/>
    </location>
</feature>
<dbReference type="GO" id="GO:0016851">
    <property type="term" value="F:magnesium chelatase activity"/>
    <property type="evidence" value="ECO:0007669"/>
    <property type="project" value="UniProtKB-EC"/>
</dbReference>
<evidence type="ECO:0000256" key="1">
    <source>
        <dbReference type="ARBA" id="ARBA00005173"/>
    </source>
</evidence>
<dbReference type="GO" id="GO:0009570">
    <property type="term" value="C:chloroplast stroma"/>
    <property type="evidence" value="ECO:0007669"/>
    <property type="project" value="TreeGrafter"/>
</dbReference>
<name>A0A2N9I5F1_FAGSY</name>
<comment type="pathway">
    <text evidence="1">Porphyrin-containing compound metabolism; chlorophyll biosynthesis.</text>
</comment>
<dbReference type="Gene3D" id="1.10.8.80">
    <property type="entry name" value="Magnesium chelatase subunit I, C-Terminal domain"/>
    <property type="match status" value="1"/>
</dbReference>
<dbReference type="PANTHER" id="PTHR32039:SF9">
    <property type="entry name" value="MAGNESIUM-CHELATASE SUBUNIT CHLI-2, CHLOROPLASTIC"/>
    <property type="match status" value="1"/>
</dbReference>
<organism evidence="9">
    <name type="scientific">Fagus sylvatica</name>
    <name type="common">Beechnut</name>
    <dbReference type="NCBI Taxonomy" id="28930"/>
    <lineage>
        <taxon>Eukaryota</taxon>
        <taxon>Viridiplantae</taxon>
        <taxon>Streptophyta</taxon>
        <taxon>Embryophyta</taxon>
        <taxon>Tracheophyta</taxon>
        <taxon>Spermatophyta</taxon>
        <taxon>Magnoliopsida</taxon>
        <taxon>eudicotyledons</taxon>
        <taxon>Gunneridae</taxon>
        <taxon>Pentapetalae</taxon>
        <taxon>rosids</taxon>
        <taxon>fabids</taxon>
        <taxon>Fagales</taxon>
        <taxon>Fagaceae</taxon>
        <taxon>Fagus</taxon>
    </lineage>
</organism>
<dbReference type="Pfam" id="PF02458">
    <property type="entry name" value="Transferase"/>
    <property type="match status" value="1"/>
</dbReference>
<reference evidence="9" key="1">
    <citation type="submission" date="2018-02" db="EMBL/GenBank/DDBJ databases">
        <authorList>
            <person name="Cohen D.B."/>
            <person name="Kent A.D."/>
        </authorList>
    </citation>
    <scope>NUCLEOTIDE SEQUENCE</scope>
</reference>
<dbReference type="EMBL" id="OIVN01004780">
    <property type="protein sequence ID" value="SPD19253.1"/>
    <property type="molecule type" value="Genomic_DNA"/>
</dbReference>
<dbReference type="SUPFAM" id="SSF52540">
    <property type="entry name" value="P-loop containing nucleoside triphosphate hydrolases"/>
    <property type="match status" value="1"/>
</dbReference>
<comment type="subunit">
    <text evidence="6">The magnesium chelatase complex is a heterotrimer consisting of subunits CHLI, CHLD and CHLH.</text>
</comment>
<dbReference type="UniPathway" id="UPA00668"/>
<dbReference type="GO" id="GO:0005524">
    <property type="term" value="F:ATP binding"/>
    <property type="evidence" value="ECO:0007669"/>
    <property type="project" value="UniProtKB-KW"/>
</dbReference>
<evidence type="ECO:0000256" key="3">
    <source>
        <dbReference type="ARBA" id="ARBA00012825"/>
    </source>
</evidence>
<sequence>MQVKISNTTLVSPSTPPFDQDHLLSLSHLDTDPNLHVTFRYLRTYLTTNTTTTNDPFHVISTALSAALVQYYPLAATLRRNHHDHRLELFCAAGQSVPLLHATVDCTLESLNYLDDNPDTQFLEQLVPDPDPEENLVNPCVLQVTVFKCGGYTLGAAIHHSLCDGLGGTLFFNAMAELARGASHVSVDPVWNRASLLGPRVPPRVEAPVHEFLSLEKGFSPYSQEIGPVLRECFHVSDECLDSFKSILFERSGLNFTTFEALGAFIWRAKVKASAIPGNEKVKFAYSINMRKQVKPPLPTGYWGNGCVAMYVQLSAKELVEKPIWETAELIKKSKNKATDEYVRSFIDFQDLHYGNGITAGKGVNGFTDWRHLGHSTVDFGWGGPVTVLPLSRNLLGSVEPCFFLPYSSVSVGRKDGFKVLVTLRESAMPAFREEFGLSSGRKFYGGIGIHGKRGRSQFHVAVTNVATDINSVGQAQKLAAKESQRPVYPFSAIVGQDEMKLCLLLNVIDPKIGGVMIMDPEDPESMGVEVRESVMKGEKLSVVLTKINMVDLPLGATEDRVCGTIDIEKALTEGVKAFEPGLLAKANRGILYVDEVNLLDDHLVDVLLDSAASGWNTVEREGISISHPARFILIGSGNPEEGELRPQLLDRFGMHAQVGTVRDAELRVKIVEERSRFDKNPKDFRDSYVAEQEKLQQQIGSARSSLSSVQIDRDLKVKISRVCSELNVDGLRGDIVTNRAAKALAALKGRENVSTEDIATVIPNCLRHRLRKDPLESIDSGLLVIEKFYEVFSWGTYL</sequence>
<dbReference type="Gene3D" id="3.30.559.10">
    <property type="entry name" value="Chloramphenicol acetyltransferase-like domain"/>
    <property type="match status" value="2"/>
</dbReference>
<evidence type="ECO:0000259" key="8">
    <source>
        <dbReference type="Pfam" id="PF17863"/>
    </source>
</evidence>
<protein>
    <recommendedName>
        <fullName evidence="3">magnesium chelatase</fullName>
        <ecNumber evidence="3">6.6.1.1</ecNumber>
    </recommendedName>
</protein>